<name>A0A4Y6PZE6_PERCE</name>
<protein>
    <submittedName>
        <fullName evidence="1">Uncharacterized protein</fullName>
    </submittedName>
</protein>
<reference evidence="1 2" key="1">
    <citation type="submission" date="2019-06" db="EMBL/GenBank/DDBJ databases">
        <title>Persicimonas caeni gen. nov., sp. nov., a predatory bacterium isolated from solar saltern.</title>
        <authorList>
            <person name="Wang S."/>
        </authorList>
    </citation>
    <scope>NUCLEOTIDE SEQUENCE [LARGE SCALE GENOMIC DNA]</scope>
    <source>
        <strain evidence="1 2">YN101</strain>
    </source>
</reference>
<dbReference type="OrthoDB" id="9799749at2"/>
<evidence type="ECO:0000313" key="2">
    <source>
        <dbReference type="Proteomes" id="UP000315995"/>
    </source>
</evidence>
<dbReference type="AlphaFoldDB" id="A0A4Y6PZE6"/>
<sequence length="118" mass="13588">MRQLQFTSWYPLDRPGVDAHAPEGPAAVQIRVEEGLVDYPSGRSSAMVCYFYASENARETLEELFGDEIDQPGARGQGPLLFRFIEGRDRPLHHLKKLLYKFHTQFDAFPLFNQKDED</sequence>
<dbReference type="Proteomes" id="UP000315995">
    <property type="component" value="Chromosome"/>
</dbReference>
<keyword evidence="2" id="KW-1185">Reference proteome</keyword>
<proteinExistence type="predicted"/>
<dbReference type="EMBL" id="CP041186">
    <property type="protein sequence ID" value="QDG53696.1"/>
    <property type="molecule type" value="Genomic_DNA"/>
</dbReference>
<organism evidence="1 2">
    <name type="scientific">Persicimonas caeni</name>
    <dbReference type="NCBI Taxonomy" id="2292766"/>
    <lineage>
        <taxon>Bacteria</taxon>
        <taxon>Deltaproteobacteria</taxon>
        <taxon>Bradymonadales</taxon>
        <taxon>Bradymonadaceae</taxon>
        <taxon>Persicimonas</taxon>
    </lineage>
</organism>
<accession>A0A4Y6PZE6</accession>
<accession>A0A5B8YDD8</accession>
<gene>
    <name evidence="1" type="ORF">FIV42_24010</name>
</gene>
<dbReference type="RefSeq" id="WP_141200150.1">
    <property type="nucleotide sequence ID" value="NZ_CP041186.1"/>
</dbReference>
<evidence type="ECO:0000313" key="1">
    <source>
        <dbReference type="EMBL" id="QDG53696.1"/>
    </source>
</evidence>